<dbReference type="Pfam" id="PF09994">
    <property type="entry name" value="T6SS_Tle1-like_cat"/>
    <property type="match status" value="1"/>
</dbReference>
<dbReference type="Proteomes" id="UP000019666">
    <property type="component" value="Unassembled WGS sequence"/>
</dbReference>
<feature type="domain" description="T6SS Phospholipase effector Tle1-like catalytic" evidence="1">
    <location>
        <begin position="2"/>
        <end position="318"/>
    </location>
</feature>
<evidence type="ECO:0000259" key="1">
    <source>
        <dbReference type="Pfam" id="PF09994"/>
    </source>
</evidence>
<evidence type="ECO:0000313" key="2">
    <source>
        <dbReference type="EMBL" id="EYD77048.1"/>
    </source>
</evidence>
<dbReference type="PATRIC" id="fig|442562.3.peg.1296"/>
<comment type="caution">
    <text evidence="2">The sequence shown here is derived from an EMBL/GenBank/DDBJ whole genome shotgun (WGS) entry which is preliminary data.</text>
</comment>
<name>A0A017HSF5_9RHOB</name>
<dbReference type="HOGENOM" id="CLU_005049_6_1_5"/>
<dbReference type="EMBL" id="AOSK01000036">
    <property type="protein sequence ID" value="EYD77048.1"/>
    <property type="molecule type" value="Genomic_DNA"/>
</dbReference>
<sequence>MKRIAIFCDGTWLRNDSEHPSNVWRLAQAIVAKAPDGVSQQGFYFPGVGVGRGSDELTKQFDKWTGGAFGWGLDLNIETAYRKLMEVYEPNDEVYVFGFSRGAYTARSLVGLIRRAGLMSPKHADRVSEAMDLYRRRITDDPGRDEKGRKRSVPDRPEFLKWRATYAPLSPTSAYEIDWRAENGLFVPDRLVQLAYLGVWDTVGALGVPGYFTTAPLFNRRYNFHDTDLSSMVRRARHAVAVDERRLSFAPTLWTNLAELNRKSPDLRTRGLSADADLSGALADQLPYQQAWFPGDHGAVGGGNATLGLSSYALAWIAAGAAKAGLALDPPFMSEVSRSRNIRDPLLTRGTAGFGRLWQLADRDGPDDPTVVSEAARERIATFADYDPPTLSKVMQAFRAPKGLRPAPPSA</sequence>
<dbReference type="AlphaFoldDB" id="A0A017HSF5"/>
<proteinExistence type="predicted"/>
<dbReference type="PANTHER" id="PTHR33840:SF1">
    <property type="entry name" value="TLE1 PHOSPHOLIPASE DOMAIN-CONTAINING PROTEIN"/>
    <property type="match status" value="1"/>
</dbReference>
<accession>A0A017HSF5</accession>
<keyword evidence="3" id="KW-1185">Reference proteome</keyword>
<dbReference type="OrthoDB" id="4378831at2"/>
<dbReference type="InterPro" id="IPR018712">
    <property type="entry name" value="Tle1-like_cat"/>
</dbReference>
<organism evidence="2 3">
    <name type="scientific">Rubellimicrobium mesophilum DSM 19309</name>
    <dbReference type="NCBI Taxonomy" id="442562"/>
    <lineage>
        <taxon>Bacteria</taxon>
        <taxon>Pseudomonadati</taxon>
        <taxon>Pseudomonadota</taxon>
        <taxon>Alphaproteobacteria</taxon>
        <taxon>Rhodobacterales</taxon>
        <taxon>Roseobacteraceae</taxon>
        <taxon>Rubellimicrobium</taxon>
    </lineage>
</organism>
<gene>
    <name evidence="2" type="ORF">Rumeso_01307</name>
</gene>
<dbReference type="RefSeq" id="WP_051521130.1">
    <property type="nucleotide sequence ID" value="NZ_KK088562.1"/>
</dbReference>
<dbReference type="PANTHER" id="PTHR33840">
    <property type="match status" value="1"/>
</dbReference>
<evidence type="ECO:0000313" key="3">
    <source>
        <dbReference type="Proteomes" id="UP000019666"/>
    </source>
</evidence>
<protein>
    <recommendedName>
        <fullName evidence="1">T6SS Phospholipase effector Tle1-like catalytic domain-containing protein</fullName>
    </recommendedName>
</protein>
<dbReference type="STRING" id="442562.Rumeso_01307"/>
<reference evidence="2 3" key="1">
    <citation type="submission" date="2013-02" db="EMBL/GenBank/DDBJ databases">
        <authorList>
            <person name="Fiebig A."/>
            <person name="Goeker M."/>
            <person name="Klenk H.-P.P."/>
        </authorList>
    </citation>
    <scope>NUCLEOTIDE SEQUENCE [LARGE SCALE GENOMIC DNA]</scope>
    <source>
        <strain evidence="2 3">DSM 19309</strain>
    </source>
</reference>